<dbReference type="AlphaFoldDB" id="A0A0K2UR51"/>
<dbReference type="SUPFAM" id="SSF50729">
    <property type="entry name" value="PH domain-like"/>
    <property type="match status" value="1"/>
</dbReference>
<dbReference type="CDD" id="cd00160">
    <property type="entry name" value="RhoGEF"/>
    <property type="match status" value="1"/>
</dbReference>
<dbReference type="InterPro" id="IPR039919">
    <property type="entry name" value="ARHGEF10/ARHGEF17"/>
</dbReference>
<protein>
    <recommendedName>
        <fullName evidence="3">DH domain-containing protein</fullName>
    </recommendedName>
</protein>
<dbReference type="PANTHER" id="PTHR12877:SF7">
    <property type="entry name" value="RHO GUANINE NUCLEOTIDE EXCHANGE FACTOR 10-LIKE PROTEIN"/>
    <property type="match status" value="1"/>
</dbReference>
<sequence>MGELGSLKKSINDVHSKQTMSTKFYHTWNERLSASMENSTNNSEKRISRLFSLKKQPSIHHNESKSNNGRSNESKEFLYLTSKKSCNMPVILGSPPLNLSQESLKRRYIIQTLVSSENNYVSSLQRLVNDYKKPLEESSPLIISQSKITTLFYRISEILQIHYLFRIGLSQMILSWDSQEKIGDVFVASFSKAIVLETYSDFINNFNEAFNIVKYESKRKSALSDFLDLKQLTSSDRISLFGLLVKPVQRFPQFILILQDLLKETPPGHVDRMALQLALTTLESLAEMLNERKREAEQFAAFKEKIKSIGGKTKGLLECKDRYLLKEGDLHQLEFNSSGQISRSKARRLLLINDYIICLSMSGRFSEIDLGQPSPRRYSLKWAVPVIDIEIIDGKPGGTTLSRLLAPSTSGLSYKKPTVSNKNSTSYTFNSSTLVLSSSTHNNDDIAESLAADMNNLMHDFDTVSRINSLLSTLKGNYEGLNSSLINGVMSKIQGLIREKDEEISWLDACCFQLSFKSSKGHGDIISFQTSDPNVKHEWITELCFAQLALNTNNSPAWDVLEEERNVSAKLPLYVTSIPVIHEANSLTELTVGTSYTLLVTSLTRTIKPQTFIWVSAFNGTSSILKVLSHPGYKELSSITHKSFIKHIEFVPGIDSNCSYDNDELNLRSNLVWISTNKMIIIYSAYEPERFTEITRFNVPAEITSLLCQFDAVWIGLSNGILASLKRNPISFCWDLSHPSLMKISSNGSSINCLLPVCDGLYVSWANIVGLIDVNSLEILKSFPVKCNNEDNNNFVEFMSSSGVGLWISLKHSSTICLYHTETFRHLQDINIASNVYRVLSAREVSQPTRSIFVSAMKASKGLLWVGTNVGIALTVPLPRLEGVPIISGRANISYHSHFGPVNFFLNLNNRVASPYNNNFHLSVTSRKFPEGKIIEGNESGSGCLLLKKQNSDGIININSCKDKDTKFDNKLKCLRQLSSPIMLEKDVRRRSSKTLPPGFPLPSCSSQETDVHSLYGDLLNITNQHLDTSSTRLKKHLCKSNPDLSINSALNILNHPISRPKSLDMSSWSVESRATSSSGSSESYSDKQSPNVSRNASFLSKRSIGSRKSYFSYYHTTESPSTNDFHSKYSSSKTVVSLMGGRGYINWRQRSIDKNLSTNSNTDKSLVNNSDAYLVVWEMKI</sequence>
<dbReference type="Pfam" id="PF19056">
    <property type="entry name" value="WD40_2"/>
    <property type="match status" value="1"/>
</dbReference>
<dbReference type="GO" id="GO:0005737">
    <property type="term" value="C:cytoplasm"/>
    <property type="evidence" value="ECO:0007669"/>
    <property type="project" value="UniProtKB-ARBA"/>
</dbReference>
<dbReference type="PROSITE" id="PS50010">
    <property type="entry name" value="DH_2"/>
    <property type="match status" value="1"/>
</dbReference>
<dbReference type="InterPro" id="IPR015943">
    <property type="entry name" value="WD40/YVTN_repeat-like_dom_sf"/>
</dbReference>
<dbReference type="GeneID" id="121126579"/>
<dbReference type="InterPro" id="IPR001849">
    <property type="entry name" value="PH_domain"/>
</dbReference>
<dbReference type="SMART" id="SM00325">
    <property type="entry name" value="RhoGEF"/>
    <property type="match status" value="1"/>
</dbReference>
<accession>A0A0K2UR51</accession>
<dbReference type="GO" id="GO:0030036">
    <property type="term" value="P:actin cytoskeleton organization"/>
    <property type="evidence" value="ECO:0007669"/>
    <property type="project" value="TreeGrafter"/>
</dbReference>
<feature type="domain" description="DH" evidence="3">
    <location>
        <begin position="105"/>
        <end position="292"/>
    </location>
</feature>
<proteinExistence type="predicted"/>
<feature type="region of interest" description="Disordered" evidence="2">
    <location>
        <begin position="1075"/>
        <end position="1099"/>
    </location>
</feature>
<dbReference type="Gene3D" id="2.130.10.10">
    <property type="entry name" value="YVTN repeat-like/Quinoprotein amine dehydrogenase"/>
    <property type="match status" value="1"/>
</dbReference>
<dbReference type="InterPro" id="IPR000219">
    <property type="entry name" value="DH_dom"/>
</dbReference>
<feature type="region of interest" description="Disordered" evidence="2">
    <location>
        <begin position="52"/>
        <end position="73"/>
    </location>
</feature>
<dbReference type="PANTHER" id="PTHR12877">
    <property type="entry name" value="RHO GUANINE NUCLEOTIDE EXCHANGE FACTOR"/>
    <property type="match status" value="1"/>
</dbReference>
<dbReference type="SMART" id="SM00233">
    <property type="entry name" value="PH"/>
    <property type="match status" value="1"/>
</dbReference>
<evidence type="ECO:0000256" key="1">
    <source>
        <dbReference type="ARBA" id="ARBA00022658"/>
    </source>
</evidence>
<dbReference type="InterPro" id="IPR035899">
    <property type="entry name" value="DBL_dom_sf"/>
</dbReference>
<dbReference type="RefSeq" id="XP_071748459.1">
    <property type="nucleotide sequence ID" value="XM_071892358.1"/>
</dbReference>
<evidence type="ECO:0000259" key="3">
    <source>
        <dbReference type="PROSITE" id="PS50010"/>
    </source>
</evidence>
<name>A0A0K2UR51_LEPSM</name>
<organism evidence="4">
    <name type="scientific">Lepeophtheirus salmonis</name>
    <name type="common">Salmon louse</name>
    <name type="synonym">Caligus salmonis</name>
    <dbReference type="NCBI Taxonomy" id="72036"/>
    <lineage>
        <taxon>Eukaryota</taxon>
        <taxon>Metazoa</taxon>
        <taxon>Ecdysozoa</taxon>
        <taxon>Arthropoda</taxon>
        <taxon>Crustacea</taxon>
        <taxon>Multicrustacea</taxon>
        <taxon>Hexanauplia</taxon>
        <taxon>Copepoda</taxon>
        <taxon>Siphonostomatoida</taxon>
        <taxon>Caligidae</taxon>
        <taxon>Lepeophtheirus</taxon>
    </lineage>
</organism>
<dbReference type="Pfam" id="PF19057">
    <property type="entry name" value="PH_19"/>
    <property type="match status" value="1"/>
</dbReference>
<dbReference type="GO" id="GO:0005085">
    <property type="term" value="F:guanyl-nucleotide exchange factor activity"/>
    <property type="evidence" value="ECO:0007669"/>
    <property type="project" value="UniProtKB-KW"/>
</dbReference>
<dbReference type="Gene3D" id="1.20.900.10">
    <property type="entry name" value="Dbl homology (DH) domain"/>
    <property type="match status" value="1"/>
</dbReference>
<feature type="compositionally biased region" description="Low complexity" evidence="2">
    <location>
        <begin position="1075"/>
        <end position="1090"/>
    </location>
</feature>
<reference evidence="4" key="1">
    <citation type="submission" date="2014-05" db="EMBL/GenBank/DDBJ databases">
        <authorList>
            <person name="Chronopoulou M."/>
        </authorList>
    </citation>
    <scope>NUCLEOTIDE SEQUENCE</scope>
    <source>
        <tissue evidence="4">Whole organism</tissue>
    </source>
</reference>
<evidence type="ECO:0000256" key="2">
    <source>
        <dbReference type="SAM" id="MobiDB-lite"/>
    </source>
</evidence>
<keyword evidence="1" id="KW-0344">Guanine-nucleotide releasing factor</keyword>
<dbReference type="GO" id="GO:0051496">
    <property type="term" value="P:positive regulation of stress fiber assembly"/>
    <property type="evidence" value="ECO:0007669"/>
    <property type="project" value="TreeGrafter"/>
</dbReference>
<dbReference type="EMBL" id="HACA01022855">
    <property type="protein sequence ID" value="CDW40216.1"/>
    <property type="molecule type" value="Transcribed_RNA"/>
</dbReference>
<dbReference type="OrthoDB" id="28697at2759"/>
<evidence type="ECO:0000313" key="4">
    <source>
        <dbReference type="EMBL" id="CDW40216.1"/>
    </source>
</evidence>
<dbReference type="Pfam" id="PF00621">
    <property type="entry name" value="RhoGEF"/>
    <property type="match status" value="1"/>
</dbReference>
<dbReference type="SUPFAM" id="SSF48065">
    <property type="entry name" value="DBL homology domain (DH-domain)"/>
    <property type="match status" value="1"/>
</dbReference>
<dbReference type="FunFam" id="1.20.900.10:FF:000003">
    <property type="entry name" value="Rho guanine nucleotide exchange factor 10 like"/>
    <property type="match status" value="1"/>
</dbReference>